<feature type="compositionally biased region" description="Polar residues" evidence="7">
    <location>
        <begin position="34"/>
        <end position="57"/>
    </location>
</feature>
<dbReference type="RefSeq" id="WP_120100769.1">
    <property type="nucleotide sequence ID" value="NZ_QKNY01000003.1"/>
</dbReference>
<dbReference type="PROSITE" id="PS00136">
    <property type="entry name" value="SUBTILASE_ASP"/>
    <property type="match status" value="1"/>
</dbReference>
<feature type="active site" description="Charge relay system" evidence="5">
    <location>
        <position position="150"/>
    </location>
</feature>
<feature type="domain" description="Peptidase S8/S53" evidence="8">
    <location>
        <begin position="107"/>
        <end position="377"/>
    </location>
</feature>
<feature type="active site" description="Charge relay system" evidence="5">
    <location>
        <position position="328"/>
    </location>
</feature>
<evidence type="ECO:0000256" key="1">
    <source>
        <dbReference type="ARBA" id="ARBA00011073"/>
    </source>
</evidence>
<dbReference type="PRINTS" id="PR00723">
    <property type="entry name" value="SUBTILISIN"/>
</dbReference>
<evidence type="ECO:0000256" key="7">
    <source>
        <dbReference type="SAM" id="MobiDB-lite"/>
    </source>
</evidence>
<dbReference type="EMBL" id="QKNY01000003">
    <property type="protein sequence ID" value="RJX44876.1"/>
    <property type="molecule type" value="Genomic_DNA"/>
</dbReference>
<dbReference type="GO" id="GO:0006508">
    <property type="term" value="P:proteolysis"/>
    <property type="evidence" value="ECO:0007669"/>
    <property type="project" value="UniProtKB-KW"/>
</dbReference>
<dbReference type="InterPro" id="IPR023828">
    <property type="entry name" value="Peptidase_S8_Ser-AS"/>
</dbReference>
<keyword evidence="4 5" id="KW-0720">Serine protease</keyword>
<dbReference type="GO" id="GO:0004252">
    <property type="term" value="F:serine-type endopeptidase activity"/>
    <property type="evidence" value="ECO:0007669"/>
    <property type="project" value="UniProtKB-UniRule"/>
</dbReference>
<evidence type="ECO:0000259" key="8">
    <source>
        <dbReference type="Pfam" id="PF00082"/>
    </source>
</evidence>
<dbReference type="SUPFAM" id="SSF52743">
    <property type="entry name" value="Subtilisin-like"/>
    <property type="match status" value="1"/>
</dbReference>
<dbReference type="Gene3D" id="3.40.50.200">
    <property type="entry name" value="Peptidase S8/S53 domain"/>
    <property type="match status" value="1"/>
</dbReference>
<organism evidence="9 10">
    <name type="scientific">Halonotius aquaticus</name>
    <dbReference type="NCBI Taxonomy" id="2216978"/>
    <lineage>
        <taxon>Archaea</taxon>
        <taxon>Methanobacteriati</taxon>
        <taxon>Methanobacteriota</taxon>
        <taxon>Stenosarchaea group</taxon>
        <taxon>Halobacteria</taxon>
        <taxon>Halobacteriales</taxon>
        <taxon>Haloferacaceae</taxon>
        <taxon>Halonotius</taxon>
    </lineage>
</organism>
<dbReference type="PROSITE" id="PS51892">
    <property type="entry name" value="SUBTILASE"/>
    <property type="match status" value="1"/>
</dbReference>
<evidence type="ECO:0000256" key="3">
    <source>
        <dbReference type="ARBA" id="ARBA00022801"/>
    </source>
</evidence>
<evidence type="ECO:0000256" key="5">
    <source>
        <dbReference type="PROSITE-ProRule" id="PRU01240"/>
    </source>
</evidence>
<dbReference type="Proteomes" id="UP000276588">
    <property type="component" value="Unassembled WGS sequence"/>
</dbReference>
<dbReference type="InterPro" id="IPR015500">
    <property type="entry name" value="Peptidase_S8_subtilisin-rel"/>
</dbReference>
<accession>A0A3A6PYL8</accession>
<dbReference type="PANTHER" id="PTHR43806">
    <property type="entry name" value="PEPTIDASE S8"/>
    <property type="match status" value="1"/>
</dbReference>
<name>A0A3A6PYL8_9EURY</name>
<dbReference type="InterPro" id="IPR036852">
    <property type="entry name" value="Peptidase_S8/S53_dom_sf"/>
</dbReference>
<keyword evidence="2 5" id="KW-0645">Protease</keyword>
<comment type="caution">
    <text evidence="9">The sequence shown here is derived from an EMBL/GenBank/DDBJ whole genome shotgun (WGS) entry which is preliminary data.</text>
</comment>
<dbReference type="InterPro" id="IPR050131">
    <property type="entry name" value="Peptidase_S8_subtilisin-like"/>
</dbReference>
<dbReference type="PROSITE" id="PS00138">
    <property type="entry name" value="SUBTILASE_SER"/>
    <property type="match status" value="1"/>
</dbReference>
<dbReference type="InterPro" id="IPR023827">
    <property type="entry name" value="Peptidase_S8_Asp-AS"/>
</dbReference>
<evidence type="ECO:0000256" key="4">
    <source>
        <dbReference type="ARBA" id="ARBA00022825"/>
    </source>
</evidence>
<comment type="similarity">
    <text evidence="1 5 6">Belongs to the peptidase S8 family.</text>
</comment>
<keyword evidence="10" id="KW-1185">Reference proteome</keyword>
<evidence type="ECO:0000256" key="2">
    <source>
        <dbReference type="ARBA" id="ARBA00022670"/>
    </source>
</evidence>
<keyword evidence="3 5" id="KW-0378">Hydrolase</keyword>
<dbReference type="PANTHER" id="PTHR43806:SF11">
    <property type="entry name" value="CEREVISIN-RELATED"/>
    <property type="match status" value="1"/>
</dbReference>
<sequence length="492" mass="51644">MKHALRIVALVCCSTLLLLSATATPVSSAPAETINPQSPTADRLSTSSADAFQSNSDRPPADESLRSAPESQTVTPSTIGPPPATNTTTALELLRVNEVWPAFDTRGENTTIAVLDSGVATDAHQSLTLADDGWKDFVSNRSEPLDDRNHGTITSGVLVGTETPDGTRFGVAPNATLLHGKVIDGDGTARTTTVLRGVEWAIDHPQRPDVLLINIGHKRVYYDRYIEAIERARDAGIYVVVPAGNEGDGGITSPGSVYSALSVGATNATGAVEDYSVGNIISTRARWGAGPIYEYDWPESYVVPTVVAPATTISTTADGGFTRTAGTSFAAPHAAGVVALMQAASDRHLTPAEIDRALLATARYPGATPPDTRYGYGVIDGYDAVAAVADRPPYFAVTRLTHDGPTDHRLGRNEPVAFEATIKNVGNVTDSQLVILSVDGERVGSRRVTLNGTATTTIRGTRGIACAAPRTSSITVTTANTSLSIPVDVCRN</sequence>
<evidence type="ECO:0000256" key="6">
    <source>
        <dbReference type="RuleBase" id="RU003355"/>
    </source>
</evidence>
<feature type="active site" description="Charge relay system" evidence="5">
    <location>
        <position position="116"/>
    </location>
</feature>
<reference evidence="9" key="1">
    <citation type="submission" date="2018-06" db="EMBL/GenBank/DDBJ databases">
        <title>Halonotius sp. F13-13 a new haloarchaeeon isolated from a solar saltern from Isla Cristina, Huelva, Spain.</title>
        <authorList>
            <person name="Duran-Viseras A."/>
            <person name="Sanchez-Porro C."/>
            <person name="Ventosa A."/>
        </authorList>
    </citation>
    <scope>NUCLEOTIDE SEQUENCE [LARGE SCALE GENOMIC DNA]</scope>
    <source>
        <strain evidence="9">F13-13</strain>
    </source>
</reference>
<proteinExistence type="inferred from homology"/>
<feature type="compositionally biased region" description="Polar residues" evidence="7">
    <location>
        <begin position="69"/>
        <end position="78"/>
    </location>
</feature>
<protein>
    <recommendedName>
        <fullName evidence="8">Peptidase S8/S53 domain-containing protein</fullName>
    </recommendedName>
</protein>
<dbReference type="AlphaFoldDB" id="A0A3A6PYL8"/>
<dbReference type="OrthoDB" id="341609at2157"/>
<gene>
    <name evidence="9" type="ORF">DM826_01865</name>
</gene>
<feature type="region of interest" description="Disordered" evidence="7">
    <location>
        <begin position="26"/>
        <end position="86"/>
    </location>
</feature>
<evidence type="ECO:0000313" key="9">
    <source>
        <dbReference type="EMBL" id="RJX44876.1"/>
    </source>
</evidence>
<evidence type="ECO:0000313" key="10">
    <source>
        <dbReference type="Proteomes" id="UP000276588"/>
    </source>
</evidence>
<dbReference type="InterPro" id="IPR000209">
    <property type="entry name" value="Peptidase_S8/S53_dom"/>
</dbReference>
<dbReference type="Pfam" id="PF00082">
    <property type="entry name" value="Peptidase_S8"/>
    <property type="match status" value="1"/>
</dbReference>